<reference evidence="1" key="2">
    <citation type="submission" date="2020-09" db="EMBL/GenBank/DDBJ databases">
        <authorList>
            <person name="Sun Q."/>
            <person name="Sedlacek I."/>
        </authorList>
    </citation>
    <scope>NUCLEOTIDE SEQUENCE</scope>
    <source>
        <strain evidence="1">CCM 7897</strain>
    </source>
</reference>
<comment type="caution">
    <text evidence="1">The sequence shown here is derived from an EMBL/GenBank/DDBJ whole genome shotgun (WGS) entry which is preliminary data.</text>
</comment>
<dbReference type="AlphaFoldDB" id="A0A917BNM0"/>
<dbReference type="RefSeq" id="WP_188576069.1">
    <property type="nucleotide sequence ID" value="NZ_BMCT01000001.1"/>
</dbReference>
<protein>
    <recommendedName>
        <fullName evidence="3">Phage tail assembly chaperone</fullName>
    </recommendedName>
</protein>
<dbReference type="Proteomes" id="UP000606044">
    <property type="component" value="Unassembled WGS sequence"/>
</dbReference>
<reference evidence="1" key="1">
    <citation type="journal article" date="2014" name="Int. J. Syst. Evol. Microbiol.">
        <title>Complete genome sequence of Corynebacterium casei LMG S-19264T (=DSM 44701T), isolated from a smear-ripened cheese.</title>
        <authorList>
            <consortium name="US DOE Joint Genome Institute (JGI-PGF)"/>
            <person name="Walter F."/>
            <person name="Albersmeier A."/>
            <person name="Kalinowski J."/>
            <person name="Ruckert C."/>
        </authorList>
    </citation>
    <scope>NUCLEOTIDE SEQUENCE</scope>
    <source>
        <strain evidence="1">CCM 7897</strain>
    </source>
</reference>
<evidence type="ECO:0008006" key="3">
    <source>
        <dbReference type="Google" id="ProtNLM"/>
    </source>
</evidence>
<sequence>MSEARPRAFPWDAAMGFGLGCLRLAPRDFWAMTPRELAAAVRAVNGPPTRGAALDRAGLAALMARFPDAPLMG</sequence>
<dbReference type="InterPro" id="IPR011739">
    <property type="entry name" value="GTA_rcc01693"/>
</dbReference>
<keyword evidence="2" id="KW-1185">Reference proteome</keyword>
<name>A0A917BNM0_9HYPH</name>
<dbReference type="EMBL" id="BMCT01000001">
    <property type="protein sequence ID" value="GGF53187.1"/>
    <property type="molecule type" value="Genomic_DNA"/>
</dbReference>
<dbReference type="InterPro" id="IPR019056">
    <property type="entry name" value="Phage_TAC_6"/>
</dbReference>
<accession>A0A917BNM0</accession>
<organism evidence="1 2">
    <name type="scientific">Azorhizobium oxalatiphilum</name>
    <dbReference type="NCBI Taxonomy" id="980631"/>
    <lineage>
        <taxon>Bacteria</taxon>
        <taxon>Pseudomonadati</taxon>
        <taxon>Pseudomonadota</taxon>
        <taxon>Alphaproteobacteria</taxon>
        <taxon>Hyphomicrobiales</taxon>
        <taxon>Xanthobacteraceae</taxon>
        <taxon>Azorhizobium</taxon>
    </lineage>
</organism>
<evidence type="ECO:0000313" key="1">
    <source>
        <dbReference type="EMBL" id="GGF53187.1"/>
    </source>
</evidence>
<dbReference type="Pfam" id="PF09550">
    <property type="entry name" value="Phage_TAC_6"/>
    <property type="match status" value="1"/>
</dbReference>
<dbReference type="NCBIfam" id="TIGR02216">
    <property type="entry name" value="phage_TIGR02216"/>
    <property type="match status" value="1"/>
</dbReference>
<evidence type="ECO:0000313" key="2">
    <source>
        <dbReference type="Proteomes" id="UP000606044"/>
    </source>
</evidence>
<gene>
    <name evidence="1" type="ORF">GCM10007301_10810</name>
</gene>
<proteinExistence type="predicted"/>